<keyword evidence="2 5" id="KW-0812">Transmembrane</keyword>
<evidence type="ECO:0000256" key="1">
    <source>
        <dbReference type="ARBA" id="ARBA00004141"/>
    </source>
</evidence>
<organism evidence="9 10">
    <name type="scientific">Galendromus occidentalis</name>
    <name type="common">western predatory mite</name>
    <dbReference type="NCBI Taxonomy" id="34638"/>
    <lineage>
        <taxon>Eukaryota</taxon>
        <taxon>Metazoa</taxon>
        <taxon>Ecdysozoa</taxon>
        <taxon>Arthropoda</taxon>
        <taxon>Chelicerata</taxon>
        <taxon>Arachnida</taxon>
        <taxon>Acari</taxon>
        <taxon>Parasitiformes</taxon>
        <taxon>Mesostigmata</taxon>
        <taxon>Gamasina</taxon>
        <taxon>Phytoseioidea</taxon>
        <taxon>Phytoseiidae</taxon>
        <taxon>Typhlodrominae</taxon>
        <taxon>Galendromus</taxon>
    </lineage>
</organism>
<gene>
    <name evidence="10" type="primary">LOC100900892</name>
</gene>
<feature type="transmembrane region" description="Helical" evidence="7">
    <location>
        <begin position="57"/>
        <end position="81"/>
    </location>
</feature>
<evidence type="ECO:0000256" key="2">
    <source>
        <dbReference type="ARBA" id="ARBA00022692"/>
    </source>
</evidence>
<name>A0AAJ6QXC0_9ACAR</name>
<sequence length="188" mass="20394">MAGLIDSAQLQAVLQYFDMSYLRTIPGYLKMCQLGNALIGFVFSEFGDPKYSGTTSWFNFVAMTGFWVTILLLLFYLLHIFDKIPVVPWVQVELTYAALWAGLYLIATLAAALNATDDLHMLALAVFAVAGMGLYGTDAFLKFKAYKAGVTETGYSAGPGGNVGGEMGLDQQPEGMADPTSPDHFPAY</sequence>
<reference evidence="10" key="1">
    <citation type="submission" date="2025-08" db="UniProtKB">
        <authorList>
            <consortium name="RefSeq"/>
        </authorList>
    </citation>
    <scope>IDENTIFICATION</scope>
</reference>
<dbReference type="KEGG" id="goe:100900892"/>
<dbReference type="GeneID" id="100900892"/>
<dbReference type="AlphaFoldDB" id="A0AAJ6QXC0"/>
<feature type="transmembrane region" description="Helical" evidence="7">
    <location>
        <begin position="93"/>
        <end position="113"/>
    </location>
</feature>
<feature type="region of interest" description="Disordered" evidence="6">
    <location>
        <begin position="166"/>
        <end position="188"/>
    </location>
</feature>
<keyword evidence="3 7" id="KW-1133">Transmembrane helix</keyword>
<dbReference type="GO" id="GO:0016020">
    <property type="term" value="C:membrane"/>
    <property type="evidence" value="ECO:0007669"/>
    <property type="project" value="UniProtKB-SubCell"/>
</dbReference>
<evidence type="ECO:0000313" key="9">
    <source>
        <dbReference type="Proteomes" id="UP000694867"/>
    </source>
</evidence>
<dbReference type="PROSITE" id="PS51225">
    <property type="entry name" value="MARVEL"/>
    <property type="match status" value="1"/>
</dbReference>
<evidence type="ECO:0000313" key="10">
    <source>
        <dbReference type="RefSeq" id="XP_003746920.1"/>
    </source>
</evidence>
<evidence type="ECO:0000256" key="6">
    <source>
        <dbReference type="SAM" id="MobiDB-lite"/>
    </source>
</evidence>
<evidence type="ECO:0000256" key="5">
    <source>
        <dbReference type="PROSITE-ProRule" id="PRU00581"/>
    </source>
</evidence>
<dbReference type="PANTHER" id="PTHR22776:SF49">
    <property type="entry name" value="MARVEL DOMAIN-CONTAINING PROTEIN"/>
    <property type="match status" value="1"/>
</dbReference>
<dbReference type="PANTHER" id="PTHR22776">
    <property type="entry name" value="MARVEL-CONTAINING POTENTIAL LIPID RAFT-ASSOCIATED PROTEIN"/>
    <property type="match status" value="1"/>
</dbReference>
<dbReference type="RefSeq" id="XP_003746920.1">
    <property type="nucleotide sequence ID" value="XM_003746872.1"/>
</dbReference>
<comment type="subcellular location">
    <subcellularLocation>
        <location evidence="1">Membrane</location>
        <topology evidence="1">Multi-pass membrane protein</topology>
    </subcellularLocation>
</comment>
<evidence type="ECO:0000259" key="8">
    <source>
        <dbReference type="PROSITE" id="PS51225"/>
    </source>
</evidence>
<dbReference type="InterPro" id="IPR050578">
    <property type="entry name" value="MARVEL-CKLF_proteins"/>
</dbReference>
<dbReference type="Proteomes" id="UP000694867">
    <property type="component" value="Unplaced"/>
</dbReference>
<keyword evidence="9" id="KW-1185">Reference proteome</keyword>
<accession>A0AAJ6QXC0</accession>
<keyword evidence="4 5" id="KW-0472">Membrane</keyword>
<evidence type="ECO:0000256" key="4">
    <source>
        <dbReference type="ARBA" id="ARBA00023136"/>
    </source>
</evidence>
<dbReference type="InterPro" id="IPR008253">
    <property type="entry name" value="Marvel"/>
</dbReference>
<feature type="domain" description="MARVEL" evidence="8">
    <location>
        <begin position="21"/>
        <end position="147"/>
    </location>
</feature>
<protein>
    <submittedName>
        <fullName evidence="10">Plasmolipin</fullName>
    </submittedName>
</protein>
<feature type="transmembrane region" description="Helical" evidence="7">
    <location>
        <begin position="119"/>
        <end position="137"/>
    </location>
</feature>
<evidence type="ECO:0000256" key="3">
    <source>
        <dbReference type="ARBA" id="ARBA00022989"/>
    </source>
</evidence>
<proteinExistence type="predicted"/>
<evidence type="ECO:0000256" key="7">
    <source>
        <dbReference type="SAM" id="Phobius"/>
    </source>
</evidence>